<evidence type="ECO:0000313" key="2">
    <source>
        <dbReference type="Proteomes" id="UP000765802"/>
    </source>
</evidence>
<evidence type="ECO:0000313" key="1">
    <source>
        <dbReference type="EMBL" id="MBC6490122.1"/>
    </source>
</evidence>
<dbReference type="Pfam" id="PF13645">
    <property type="entry name" value="YkuD_2"/>
    <property type="match status" value="1"/>
</dbReference>
<reference evidence="1 2" key="1">
    <citation type="submission" date="2016-07" db="EMBL/GenBank/DDBJ databases">
        <title>Genome analysis of Flavihumibacter stibioxidans YS-17.</title>
        <authorList>
            <person name="Shi K."/>
            <person name="Han Y."/>
            <person name="Wang G."/>
        </authorList>
    </citation>
    <scope>NUCLEOTIDE SEQUENCE [LARGE SCALE GENOMIC DNA]</scope>
    <source>
        <strain evidence="1 2">YS-17</strain>
    </source>
</reference>
<keyword evidence="2" id="KW-1185">Reference proteome</keyword>
<gene>
    <name evidence="1" type="ORF">BC349_04020</name>
</gene>
<organism evidence="1 2">
    <name type="scientific">Flavihumibacter stibioxidans</name>
    <dbReference type="NCBI Taxonomy" id="1834163"/>
    <lineage>
        <taxon>Bacteria</taxon>
        <taxon>Pseudomonadati</taxon>
        <taxon>Bacteroidota</taxon>
        <taxon>Chitinophagia</taxon>
        <taxon>Chitinophagales</taxon>
        <taxon>Chitinophagaceae</taxon>
        <taxon>Flavihumibacter</taxon>
    </lineage>
</organism>
<proteinExistence type="predicted"/>
<dbReference type="PANTHER" id="PTHR38477">
    <property type="entry name" value="HYPOTHETICAL EXPORTED PROTEIN"/>
    <property type="match status" value="1"/>
</dbReference>
<dbReference type="PANTHER" id="PTHR38477:SF1">
    <property type="entry name" value="MUREIN L,D-TRANSPEPTIDASE CATALYTIC DOMAIN FAMILY PROTEIN"/>
    <property type="match status" value="1"/>
</dbReference>
<name>A0ABR7M522_9BACT</name>
<dbReference type="InterPro" id="IPR032676">
    <property type="entry name" value="YkuD_2"/>
</dbReference>
<evidence type="ECO:0008006" key="3">
    <source>
        <dbReference type="Google" id="ProtNLM"/>
    </source>
</evidence>
<comment type="caution">
    <text evidence="1">The sequence shown here is derived from an EMBL/GenBank/DDBJ whole genome shotgun (WGS) entry which is preliminary data.</text>
</comment>
<dbReference type="EMBL" id="MBUA01000001">
    <property type="protein sequence ID" value="MBC6490122.1"/>
    <property type="molecule type" value="Genomic_DNA"/>
</dbReference>
<protein>
    <recommendedName>
        <fullName evidence="3">L,D-transpeptidase catalytic domain</fullName>
    </recommendedName>
</protein>
<accession>A0ABR7M522</accession>
<dbReference type="RefSeq" id="WP_222840062.1">
    <property type="nucleotide sequence ID" value="NZ_JBHULF010000006.1"/>
</dbReference>
<dbReference type="Proteomes" id="UP000765802">
    <property type="component" value="Unassembled WGS sequence"/>
</dbReference>
<sequence length="253" mass="28014">MSFKKTGILIAATATILLSYAGILAAGKKDFEAKPSPLYPAKTYSDSSLVNTGAEEMNSTGLYSSLKLDSLGLNEPAFQQALKGWRKLKSQGLLDRETIMTIADFSQPSTRKRLYVIDLESKKVLYHTYVAHGRNSGKEHAIQYSNRPSSYQSSPGFYRTEGTYYGSNGYSLRLKGLEKGINDNADRRAIVMHGAEYVSESLIRNQGYLGRSQGCPAIPVKLTRPIINTIKDGSCLFIYTPVTQYAQRSNLVR</sequence>